<gene>
    <name evidence="5" type="ORF">B4923_09200</name>
</gene>
<protein>
    <submittedName>
        <fullName evidence="5">AraC family transcriptional regulator</fullName>
    </submittedName>
</protein>
<keyword evidence="2" id="KW-0238">DNA-binding</keyword>
<accession>A0A2U1TTM5</accession>
<dbReference type="AlphaFoldDB" id="A0A2U1TTM5"/>
<keyword evidence="1" id="KW-0805">Transcription regulation</keyword>
<evidence type="ECO:0000256" key="2">
    <source>
        <dbReference type="ARBA" id="ARBA00023125"/>
    </source>
</evidence>
<dbReference type="GO" id="GO:0003700">
    <property type="term" value="F:DNA-binding transcription factor activity"/>
    <property type="evidence" value="ECO:0007669"/>
    <property type="project" value="InterPro"/>
</dbReference>
<name>A0A2U1TTM5_9GAMM</name>
<dbReference type="GO" id="GO:0000976">
    <property type="term" value="F:transcription cis-regulatory region binding"/>
    <property type="evidence" value="ECO:0007669"/>
    <property type="project" value="TreeGrafter"/>
</dbReference>
<reference evidence="5 6" key="1">
    <citation type="submission" date="2018-04" db="EMBL/GenBank/DDBJ databases">
        <title>Brenneria corticis sp.nov.</title>
        <authorList>
            <person name="Li Y."/>
        </authorList>
    </citation>
    <scope>NUCLEOTIDE SEQUENCE [LARGE SCALE GENOMIC DNA]</scope>
    <source>
        <strain evidence="5 6">LMG 27715</strain>
    </source>
</reference>
<dbReference type="EMBL" id="QDKJ01000006">
    <property type="protein sequence ID" value="PWC12702.1"/>
    <property type="molecule type" value="Genomic_DNA"/>
</dbReference>
<dbReference type="Pfam" id="PF12833">
    <property type="entry name" value="HTH_18"/>
    <property type="match status" value="1"/>
</dbReference>
<dbReference type="OrthoDB" id="9783876at2"/>
<dbReference type="SUPFAM" id="SSF46689">
    <property type="entry name" value="Homeodomain-like"/>
    <property type="match status" value="1"/>
</dbReference>
<dbReference type="InterPro" id="IPR018060">
    <property type="entry name" value="HTH_AraC"/>
</dbReference>
<comment type="caution">
    <text evidence="5">The sequence shown here is derived from an EMBL/GenBank/DDBJ whole genome shotgun (WGS) entry which is preliminary data.</text>
</comment>
<dbReference type="InterPro" id="IPR018062">
    <property type="entry name" value="HTH_AraC-typ_CS"/>
</dbReference>
<dbReference type="RefSeq" id="WP_109054056.1">
    <property type="nucleotide sequence ID" value="NZ_QDKJ01000006.1"/>
</dbReference>
<evidence type="ECO:0000313" key="5">
    <source>
        <dbReference type="EMBL" id="PWC12702.1"/>
    </source>
</evidence>
<dbReference type="PROSITE" id="PS01124">
    <property type="entry name" value="HTH_ARAC_FAMILY_2"/>
    <property type="match status" value="1"/>
</dbReference>
<keyword evidence="6" id="KW-1185">Reference proteome</keyword>
<evidence type="ECO:0000313" key="6">
    <source>
        <dbReference type="Proteomes" id="UP000245138"/>
    </source>
</evidence>
<evidence type="ECO:0000259" key="4">
    <source>
        <dbReference type="PROSITE" id="PS01124"/>
    </source>
</evidence>
<dbReference type="GO" id="GO:0005829">
    <property type="term" value="C:cytosol"/>
    <property type="evidence" value="ECO:0007669"/>
    <property type="project" value="TreeGrafter"/>
</dbReference>
<evidence type="ECO:0000256" key="1">
    <source>
        <dbReference type="ARBA" id="ARBA00023015"/>
    </source>
</evidence>
<feature type="domain" description="HTH araC/xylS-type" evidence="4">
    <location>
        <begin position="185"/>
        <end position="280"/>
    </location>
</feature>
<keyword evidence="3" id="KW-0804">Transcription</keyword>
<dbReference type="Proteomes" id="UP000245138">
    <property type="component" value="Unassembled WGS sequence"/>
</dbReference>
<dbReference type="PANTHER" id="PTHR47894:SF4">
    <property type="entry name" value="HTH-TYPE TRANSCRIPTIONAL REGULATOR GADX"/>
    <property type="match status" value="1"/>
</dbReference>
<dbReference type="PANTHER" id="PTHR47894">
    <property type="entry name" value="HTH-TYPE TRANSCRIPTIONAL REGULATOR GADX"/>
    <property type="match status" value="1"/>
</dbReference>
<sequence length="280" mass="31420">MKHDIRDVTHTLLPSQLPVDHCRLYSMAQPYLRHPHQVAGFRFFEATLLLVKSGQLSLCHDRSFMQLDNAEHIILVAQHTLANISKTPDAVSGSFQSLYLSFSPELNAAFYRDHAQFFTTLPPLSGVKILSLDSELRDTLDYCLRGLSIESSSYSVQQHRLSGVLIALAERGIVFMPRASAPLGDRLTALLTASPAFAWTAANAGQQLGMSEATLRRRLAEEQTQFRTLLQDIRMHHAMTLLQTTRWSLSQIADACGYRAASRFSLRFKQRFGCSPADIR</sequence>
<organism evidence="5 6">
    <name type="scientific">Brenneria roseae subsp. americana</name>
    <dbReference type="NCBI Taxonomy" id="1508507"/>
    <lineage>
        <taxon>Bacteria</taxon>
        <taxon>Pseudomonadati</taxon>
        <taxon>Pseudomonadota</taxon>
        <taxon>Gammaproteobacteria</taxon>
        <taxon>Enterobacterales</taxon>
        <taxon>Pectobacteriaceae</taxon>
        <taxon>Brenneria</taxon>
    </lineage>
</organism>
<proteinExistence type="predicted"/>
<dbReference type="Gene3D" id="1.10.10.60">
    <property type="entry name" value="Homeodomain-like"/>
    <property type="match status" value="1"/>
</dbReference>
<dbReference type="SMART" id="SM00342">
    <property type="entry name" value="HTH_ARAC"/>
    <property type="match status" value="1"/>
</dbReference>
<dbReference type="InterPro" id="IPR009057">
    <property type="entry name" value="Homeodomain-like_sf"/>
</dbReference>
<evidence type="ECO:0000256" key="3">
    <source>
        <dbReference type="ARBA" id="ARBA00023163"/>
    </source>
</evidence>
<dbReference type="PROSITE" id="PS00041">
    <property type="entry name" value="HTH_ARAC_FAMILY_1"/>
    <property type="match status" value="1"/>
</dbReference>